<evidence type="ECO:0000256" key="1">
    <source>
        <dbReference type="SAM" id="MobiDB-lite"/>
    </source>
</evidence>
<dbReference type="PANTHER" id="PTHR10694:SF7">
    <property type="entry name" value="[HISTONE H3]-TRIMETHYL-L-LYSINE(9) DEMETHYLASE"/>
    <property type="match status" value="1"/>
</dbReference>
<dbReference type="GO" id="GO:0005634">
    <property type="term" value="C:nucleus"/>
    <property type="evidence" value="ECO:0007669"/>
    <property type="project" value="TreeGrafter"/>
</dbReference>
<dbReference type="PANTHER" id="PTHR10694">
    <property type="entry name" value="LYSINE-SPECIFIC DEMETHYLASE"/>
    <property type="match status" value="1"/>
</dbReference>
<name>A0A0L0D9U0_THETB</name>
<dbReference type="AlphaFoldDB" id="A0A0L0D9U0"/>
<dbReference type="Gene3D" id="2.60.120.650">
    <property type="entry name" value="Cupin"/>
    <property type="match status" value="1"/>
</dbReference>
<dbReference type="RefSeq" id="XP_013758123.1">
    <property type="nucleotide sequence ID" value="XM_013902669.1"/>
</dbReference>
<dbReference type="GO" id="GO:0051864">
    <property type="term" value="F:histone H3K36 demethylase activity"/>
    <property type="evidence" value="ECO:0007669"/>
    <property type="project" value="TreeGrafter"/>
</dbReference>
<feature type="compositionally biased region" description="Low complexity" evidence="1">
    <location>
        <begin position="105"/>
        <end position="129"/>
    </location>
</feature>
<dbReference type="PROSITE" id="PS51184">
    <property type="entry name" value="JMJC"/>
    <property type="match status" value="1"/>
</dbReference>
<gene>
    <name evidence="3" type="ORF">AMSG_05061</name>
</gene>
<feature type="region of interest" description="Disordered" evidence="1">
    <location>
        <begin position="100"/>
        <end position="129"/>
    </location>
</feature>
<organism evidence="3 4">
    <name type="scientific">Thecamonas trahens ATCC 50062</name>
    <dbReference type="NCBI Taxonomy" id="461836"/>
    <lineage>
        <taxon>Eukaryota</taxon>
        <taxon>Apusozoa</taxon>
        <taxon>Apusomonadida</taxon>
        <taxon>Apusomonadidae</taxon>
        <taxon>Thecamonas</taxon>
    </lineage>
</organism>
<dbReference type="Pfam" id="PF02373">
    <property type="entry name" value="JmjC"/>
    <property type="match status" value="1"/>
</dbReference>
<dbReference type="eggNOG" id="KOG0958">
    <property type="taxonomic scope" value="Eukaryota"/>
</dbReference>
<dbReference type="STRING" id="461836.A0A0L0D9U0"/>
<dbReference type="Proteomes" id="UP000054408">
    <property type="component" value="Unassembled WGS sequence"/>
</dbReference>
<accession>A0A0L0D9U0</accession>
<dbReference type="SUPFAM" id="SSF51197">
    <property type="entry name" value="Clavaminate synthase-like"/>
    <property type="match status" value="1"/>
</dbReference>
<sequence length="494" mass="52719">MEVPLPESCIFRPSAADLAAYPNFAAYIATPEMTTLSSHPHSLDAVSEPLLARVAGLRIRTPILQSVTGAKGVYVVRHEPKASKSWSAFAAQAAKYDARTRPKDLPLSSSPAARESPSSASSSANSLPSLPLSDAQIKALEAHFWRRIRGRSPTYGADVPGSLFEPGVPFSLPEMRSLLNHDALGTDGMLGVTTPMLYAGMFGAMFAWHLEDANAYSVNAIVLGAPKVWYVVPPSAQHKFEVLMRKLFPREADACREFLRHKSCVVAPSVLDRENIPYTRVYHRAGELVVTLAGAYHAGFNCGLNLAESVNFANVGWLEHALAARPCLCRPDSVRVDVSPLFAPPPPPSASRKRPRSGPPSPHSVAASASLPTAIPVLDDDAEEEISGGYMHPRKRKKHAAPPAETEAVALAAALAPYLLSPPSPRAHLGSPSHLATRLFNILPLIAPLAALVASPAPELDPSPRARDVLSDPATLGVALALVARFSPSRLPPS</sequence>
<evidence type="ECO:0000313" key="3">
    <source>
        <dbReference type="EMBL" id="KNC49094.1"/>
    </source>
</evidence>
<dbReference type="GO" id="GO:0000785">
    <property type="term" value="C:chromatin"/>
    <property type="evidence" value="ECO:0007669"/>
    <property type="project" value="TreeGrafter"/>
</dbReference>
<proteinExistence type="predicted"/>
<dbReference type="GO" id="GO:0032454">
    <property type="term" value="F:histone H3K9 demethylase activity"/>
    <property type="evidence" value="ECO:0007669"/>
    <property type="project" value="TreeGrafter"/>
</dbReference>
<dbReference type="SMART" id="SM00558">
    <property type="entry name" value="JmjC"/>
    <property type="match status" value="1"/>
</dbReference>
<dbReference type="GO" id="GO:0010468">
    <property type="term" value="P:regulation of gene expression"/>
    <property type="evidence" value="ECO:0007669"/>
    <property type="project" value="TreeGrafter"/>
</dbReference>
<protein>
    <submittedName>
        <fullName evidence="3">JmjC domain-containing histone demethylation protein 3C</fullName>
    </submittedName>
</protein>
<evidence type="ECO:0000259" key="2">
    <source>
        <dbReference type="PROSITE" id="PS51184"/>
    </source>
</evidence>
<reference evidence="3 4" key="1">
    <citation type="submission" date="2010-05" db="EMBL/GenBank/DDBJ databases">
        <title>The Genome Sequence of Thecamonas trahens ATCC 50062.</title>
        <authorList>
            <consortium name="The Broad Institute Genome Sequencing Platform"/>
            <person name="Russ C."/>
            <person name="Cuomo C."/>
            <person name="Shea T."/>
            <person name="Young S.K."/>
            <person name="Zeng Q."/>
            <person name="Koehrsen M."/>
            <person name="Haas B."/>
            <person name="Borodovsky M."/>
            <person name="Guigo R."/>
            <person name="Alvarado L."/>
            <person name="Berlin A."/>
            <person name="Bochicchio J."/>
            <person name="Borenstein D."/>
            <person name="Chapman S."/>
            <person name="Chen Z."/>
            <person name="Freedman E."/>
            <person name="Gellesch M."/>
            <person name="Goldberg J."/>
            <person name="Griggs A."/>
            <person name="Gujja S."/>
            <person name="Heilman E."/>
            <person name="Heiman D."/>
            <person name="Hepburn T."/>
            <person name="Howarth C."/>
            <person name="Jen D."/>
            <person name="Larson L."/>
            <person name="Mehta T."/>
            <person name="Park D."/>
            <person name="Pearson M."/>
            <person name="Roberts A."/>
            <person name="Saif S."/>
            <person name="Shenoy N."/>
            <person name="Sisk P."/>
            <person name="Stolte C."/>
            <person name="Sykes S."/>
            <person name="Thomson T."/>
            <person name="Walk T."/>
            <person name="White J."/>
            <person name="Yandava C."/>
            <person name="Burger G."/>
            <person name="Gray M.W."/>
            <person name="Holland P.W.H."/>
            <person name="King N."/>
            <person name="Lang F.B.F."/>
            <person name="Roger A.J."/>
            <person name="Ruiz-Trillo I."/>
            <person name="Lander E."/>
            <person name="Nusbaum C."/>
        </authorList>
    </citation>
    <scope>NUCLEOTIDE SEQUENCE [LARGE SCALE GENOMIC DNA]</scope>
    <source>
        <strain evidence="3 4">ATCC 50062</strain>
    </source>
</reference>
<feature type="region of interest" description="Disordered" evidence="1">
    <location>
        <begin position="340"/>
        <end position="370"/>
    </location>
</feature>
<dbReference type="GeneID" id="25564553"/>
<evidence type="ECO:0000313" key="4">
    <source>
        <dbReference type="Proteomes" id="UP000054408"/>
    </source>
</evidence>
<dbReference type="EMBL" id="GL349453">
    <property type="protein sequence ID" value="KNC49094.1"/>
    <property type="molecule type" value="Genomic_DNA"/>
</dbReference>
<dbReference type="InterPro" id="IPR003347">
    <property type="entry name" value="JmjC_dom"/>
</dbReference>
<dbReference type="OrthoDB" id="9547406at2759"/>
<feature type="domain" description="JmjC" evidence="2">
    <location>
        <begin position="170"/>
        <end position="329"/>
    </location>
</feature>
<keyword evidence="4" id="KW-1185">Reference proteome</keyword>